<reference evidence="8" key="1">
    <citation type="submission" date="2020-05" db="EMBL/GenBank/DDBJ databases">
        <authorList>
            <person name="Chiriac C."/>
            <person name="Salcher M."/>
            <person name="Ghai R."/>
            <person name="Kavagutti S V."/>
        </authorList>
    </citation>
    <scope>NUCLEOTIDE SEQUENCE</scope>
</reference>
<dbReference type="EMBL" id="CAFBQW010000252">
    <property type="protein sequence ID" value="CAB5068964.1"/>
    <property type="molecule type" value="Genomic_DNA"/>
</dbReference>
<dbReference type="Gene3D" id="2.40.110.10">
    <property type="entry name" value="Butyryl-CoA Dehydrogenase, subunit A, domain 2"/>
    <property type="match status" value="1"/>
</dbReference>
<keyword evidence="3" id="KW-0285">Flavoprotein</keyword>
<evidence type="ECO:0000256" key="4">
    <source>
        <dbReference type="ARBA" id="ARBA00022827"/>
    </source>
</evidence>
<evidence type="ECO:0000256" key="3">
    <source>
        <dbReference type="ARBA" id="ARBA00022630"/>
    </source>
</evidence>
<dbReference type="Pfam" id="PF02770">
    <property type="entry name" value="Acyl-CoA_dh_M"/>
    <property type="match status" value="1"/>
</dbReference>
<comment type="similarity">
    <text evidence="2">Belongs to the acyl-CoA dehydrogenase family.</text>
</comment>
<protein>
    <submittedName>
        <fullName evidence="8">Unannotated protein</fullName>
    </submittedName>
</protein>
<dbReference type="AlphaFoldDB" id="A0A6J7URA4"/>
<evidence type="ECO:0000256" key="5">
    <source>
        <dbReference type="ARBA" id="ARBA00023002"/>
    </source>
</evidence>
<dbReference type="PANTHER" id="PTHR43292">
    <property type="entry name" value="ACYL-COA DEHYDROGENASE"/>
    <property type="match status" value="1"/>
</dbReference>
<comment type="cofactor">
    <cofactor evidence="1">
        <name>FAD</name>
        <dbReference type="ChEBI" id="CHEBI:57692"/>
    </cofactor>
</comment>
<dbReference type="InterPro" id="IPR052161">
    <property type="entry name" value="Mycobact_Acyl-CoA_DH"/>
</dbReference>
<dbReference type="InterPro" id="IPR036250">
    <property type="entry name" value="AcylCo_DH-like_C"/>
</dbReference>
<dbReference type="InterPro" id="IPR009075">
    <property type="entry name" value="AcylCo_DH/oxidase_C"/>
</dbReference>
<dbReference type="Gene3D" id="1.20.140.10">
    <property type="entry name" value="Butyryl-CoA Dehydrogenase, subunit A, domain 3"/>
    <property type="match status" value="1"/>
</dbReference>
<dbReference type="GO" id="GO:0005886">
    <property type="term" value="C:plasma membrane"/>
    <property type="evidence" value="ECO:0007669"/>
    <property type="project" value="TreeGrafter"/>
</dbReference>
<gene>
    <name evidence="8" type="ORF">UFOPK4354_01735</name>
</gene>
<feature type="domain" description="Acyl-CoA dehydrogenase/oxidase C-terminal" evidence="6">
    <location>
        <begin position="134"/>
        <end position="285"/>
    </location>
</feature>
<evidence type="ECO:0000256" key="1">
    <source>
        <dbReference type="ARBA" id="ARBA00001974"/>
    </source>
</evidence>
<feature type="domain" description="Acyl-CoA oxidase/dehydrogenase middle" evidence="7">
    <location>
        <begin position="28"/>
        <end position="121"/>
    </location>
</feature>
<name>A0A6J7URA4_9ZZZZ</name>
<accession>A0A6J7URA4</accession>
<keyword evidence="4" id="KW-0274">FAD</keyword>
<dbReference type="SUPFAM" id="SSF47203">
    <property type="entry name" value="Acyl-CoA dehydrogenase C-terminal domain-like"/>
    <property type="match status" value="1"/>
</dbReference>
<dbReference type="PANTHER" id="PTHR43292:SF4">
    <property type="entry name" value="ACYL-COA DEHYDROGENASE FADE34"/>
    <property type="match status" value="1"/>
</dbReference>
<evidence type="ECO:0000259" key="6">
    <source>
        <dbReference type="Pfam" id="PF00441"/>
    </source>
</evidence>
<evidence type="ECO:0000313" key="8">
    <source>
        <dbReference type="EMBL" id="CAB5068964.1"/>
    </source>
</evidence>
<organism evidence="8">
    <name type="scientific">freshwater metagenome</name>
    <dbReference type="NCBI Taxonomy" id="449393"/>
    <lineage>
        <taxon>unclassified sequences</taxon>
        <taxon>metagenomes</taxon>
        <taxon>ecological metagenomes</taxon>
    </lineage>
</organism>
<dbReference type="GO" id="GO:0016627">
    <property type="term" value="F:oxidoreductase activity, acting on the CH-CH group of donors"/>
    <property type="evidence" value="ECO:0007669"/>
    <property type="project" value="InterPro"/>
</dbReference>
<dbReference type="FunFam" id="2.40.110.10:FF:000011">
    <property type="entry name" value="Acyl-CoA dehydrogenase FadE34"/>
    <property type="match status" value="1"/>
</dbReference>
<keyword evidence="5" id="KW-0560">Oxidoreductase</keyword>
<dbReference type="Pfam" id="PF00441">
    <property type="entry name" value="Acyl-CoA_dh_1"/>
    <property type="match status" value="1"/>
</dbReference>
<evidence type="ECO:0000256" key="2">
    <source>
        <dbReference type="ARBA" id="ARBA00009347"/>
    </source>
</evidence>
<dbReference type="SUPFAM" id="SSF56645">
    <property type="entry name" value="Acyl-CoA dehydrogenase NM domain-like"/>
    <property type="match status" value="1"/>
</dbReference>
<proteinExistence type="inferred from homology"/>
<sequence>MPTLIAHGTSAQQERFISASLRLDLRWCQLFSEPEAGSDLASVTTRAERVEGGWSLTGQKVWTTLATEADWGICLARTDPTAPKHEGITCFLVDMRNPGIEIRPLRELTGFAMFNEVFLDQVLVPDDCVVGDVNGGWSCARTTLENERVSMGSGSSFGPGLESVLDLSHRTGSTPDARVVDVLGGLLASAQALSVMGLRTTLRALSSELGMAAVGPGPEASIRKLLGVEHEQRVQEVGMELLGSATVIDENEGAVWFGGFLGNRALSIAGGTSEIQRNVIAERLLGLPRDELST</sequence>
<dbReference type="InterPro" id="IPR006091">
    <property type="entry name" value="Acyl-CoA_Oxase/DH_mid-dom"/>
</dbReference>
<evidence type="ECO:0000259" key="7">
    <source>
        <dbReference type="Pfam" id="PF02770"/>
    </source>
</evidence>
<dbReference type="InterPro" id="IPR009100">
    <property type="entry name" value="AcylCoA_DH/oxidase_NM_dom_sf"/>
</dbReference>
<dbReference type="InterPro" id="IPR046373">
    <property type="entry name" value="Acyl-CoA_Oxase/DH_mid-dom_sf"/>
</dbReference>